<dbReference type="EMBL" id="JAKOGI010000012">
    <property type="protein sequence ID" value="KAJ8450806.1"/>
    <property type="molecule type" value="Genomic_DNA"/>
</dbReference>
<dbReference type="PANTHER" id="PTHR11929">
    <property type="entry name" value="ALPHA- 1,3 -FUCOSYLTRANSFERASE"/>
    <property type="match status" value="1"/>
</dbReference>
<dbReference type="GO" id="GO:0071555">
    <property type="term" value="P:cell wall organization"/>
    <property type="evidence" value="ECO:0007669"/>
    <property type="project" value="UniProtKB-KW"/>
</dbReference>
<evidence type="ECO:0000256" key="4">
    <source>
        <dbReference type="ARBA" id="ARBA00022676"/>
    </source>
</evidence>
<evidence type="ECO:0000256" key="2">
    <source>
        <dbReference type="ARBA" id="ARBA00004922"/>
    </source>
</evidence>
<dbReference type="Gene3D" id="3.40.50.11660">
    <property type="entry name" value="Glycosyl transferase family 10, C-terminal domain"/>
    <property type="match status" value="1"/>
</dbReference>
<dbReference type="SUPFAM" id="SSF53756">
    <property type="entry name" value="UDP-Glycosyltransferase/glycogen phosphorylase"/>
    <property type="match status" value="1"/>
</dbReference>
<sequence length="581" mass="64667">MALKLGGENSRKKWANLMPVFMLLVVIAEIAFLGRLDMAENAAFVNSWADSLFHGSSPSGAGASADAESARRRTSSSFPVPEVGTCERWLEEEDTVVYSRDFDKDPILISGGDQDWHTCSVGCRFGFNPVRKPDAAFGWPQKHGVAAVLRSMESSQYYAENNIANARRWFEPANKNCSSLALTPPLPVCGCVFEGGGGIEPDMRGYDVIMTTSLSSDVPVGYFSWAEYEIMAPVQPKTEAALAAAFISNCGARNFRLQALEALEKAGIKLDSYGGCHRNRDGQVDKVETLKRYKFSLAFENSNEEDYVTEKFFQSLVAGTIPVVIGAPNIMDFAPAPGSVLHIKELKDVDSVAKTMKYLGEHPDAYNQSLRWKYEGPSDSFKALVDMAAVHSSCRLCIHLATKIREDEEKGSGFKKRPCKCSRGSETIYHIYVRERGRFQMESIFLRSKSPAHVVIVSGDEVVIWGVELFLAGSGNGEQGALELSKHVGWTFKDCIRSSNLTMEALEAAVLNKFNELRHVPIWKPERPESIRGGDELKIYRIYPLGLTQRQALYSFMFQGESDFKNHIERNPCSRFEVIFV</sequence>
<dbReference type="GO" id="GO:0008417">
    <property type="term" value="F:fucosyltransferase activity"/>
    <property type="evidence" value="ECO:0007669"/>
    <property type="project" value="InterPro"/>
</dbReference>
<evidence type="ECO:0000256" key="1">
    <source>
        <dbReference type="ARBA" id="ARBA00004447"/>
    </source>
</evidence>
<protein>
    <recommendedName>
        <fullName evidence="13">Fucosyltransferase</fullName>
        <ecNumber evidence="13">2.4.1.-</ecNumber>
    </recommendedName>
</protein>
<dbReference type="InterPro" id="IPR055270">
    <property type="entry name" value="Glyco_tran_10_C"/>
</dbReference>
<organism evidence="15 16">
    <name type="scientific">Carnegiea gigantea</name>
    <dbReference type="NCBI Taxonomy" id="171969"/>
    <lineage>
        <taxon>Eukaryota</taxon>
        <taxon>Viridiplantae</taxon>
        <taxon>Streptophyta</taxon>
        <taxon>Embryophyta</taxon>
        <taxon>Tracheophyta</taxon>
        <taxon>Spermatophyta</taxon>
        <taxon>Magnoliopsida</taxon>
        <taxon>eudicotyledons</taxon>
        <taxon>Gunneridae</taxon>
        <taxon>Pentapetalae</taxon>
        <taxon>Caryophyllales</taxon>
        <taxon>Cactineae</taxon>
        <taxon>Cactaceae</taxon>
        <taxon>Cactoideae</taxon>
        <taxon>Echinocereeae</taxon>
        <taxon>Carnegiea</taxon>
    </lineage>
</organism>
<dbReference type="InterPro" id="IPR001503">
    <property type="entry name" value="Glyco_trans_10"/>
</dbReference>
<evidence type="ECO:0000256" key="6">
    <source>
        <dbReference type="ARBA" id="ARBA00022692"/>
    </source>
</evidence>
<proteinExistence type="inferred from homology"/>
<dbReference type="GO" id="GO:0032580">
    <property type="term" value="C:Golgi cisterna membrane"/>
    <property type="evidence" value="ECO:0007669"/>
    <property type="project" value="UniProtKB-SubCell"/>
</dbReference>
<dbReference type="EC" id="2.4.1.-" evidence="13"/>
<evidence type="ECO:0000313" key="16">
    <source>
        <dbReference type="Proteomes" id="UP001153076"/>
    </source>
</evidence>
<dbReference type="Pfam" id="PF00852">
    <property type="entry name" value="Glyco_transf_10"/>
    <property type="match status" value="1"/>
</dbReference>
<comment type="subcellular location">
    <subcellularLocation>
        <location evidence="1 13">Golgi apparatus</location>
        <location evidence="1 13">Golgi stack membrane</location>
        <topology evidence="1 13">Single-pass type II membrane protein</topology>
    </subcellularLocation>
</comment>
<evidence type="ECO:0000256" key="3">
    <source>
        <dbReference type="ARBA" id="ARBA00008919"/>
    </source>
</evidence>
<evidence type="ECO:0000256" key="13">
    <source>
        <dbReference type="RuleBase" id="RU003832"/>
    </source>
</evidence>
<dbReference type="PANTHER" id="PTHR11929:SF220">
    <property type="entry name" value="FUCOSYLTRANSFERASE"/>
    <property type="match status" value="1"/>
</dbReference>
<gene>
    <name evidence="15" type="ORF">Cgig2_032431</name>
</gene>
<dbReference type="InterPro" id="IPR038577">
    <property type="entry name" value="GT10-like_C_sf"/>
</dbReference>
<comment type="caution">
    <text evidence="15">The sequence shown here is derived from an EMBL/GenBank/DDBJ whole genome shotgun (WGS) entry which is preliminary data.</text>
</comment>
<keyword evidence="10 13" id="KW-0472">Membrane</keyword>
<keyword evidence="16" id="KW-1185">Reference proteome</keyword>
<keyword evidence="7" id="KW-0735">Signal-anchor</keyword>
<feature type="domain" description="Fucosyltransferase C-terminal" evidence="14">
    <location>
        <begin position="241"/>
        <end position="405"/>
    </location>
</feature>
<comment type="pathway">
    <text evidence="2">Protein modification; protein glycosylation.</text>
</comment>
<evidence type="ECO:0000256" key="8">
    <source>
        <dbReference type="ARBA" id="ARBA00022989"/>
    </source>
</evidence>
<evidence type="ECO:0000256" key="12">
    <source>
        <dbReference type="ARBA" id="ARBA00023316"/>
    </source>
</evidence>
<feature type="transmembrane region" description="Helical" evidence="13">
    <location>
        <begin position="14"/>
        <end position="34"/>
    </location>
</feature>
<accession>A0A9Q1KTU0</accession>
<evidence type="ECO:0000256" key="11">
    <source>
        <dbReference type="ARBA" id="ARBA00023180"/>
    </source>
</evidence>
<dbReference type="AlphaFoldDB" id="A0A9Q1KTU0"/>
<evidence type="ECO:0000259" key="14">
    <source>
        <dbReference type="Pfam" id="PF00852"/>
    </source>
</evidence>
<reference evidence="15" key="1">
    <citation type="submission" date="2022-04" db="EMBL/GenBank/DDBJ databases">
        <title>Carnegiea gigantea Genome sequencing and assembly v2.</title>
        <authorList>
            <person name="Copetti D."/>
            <person name="Sanderson M.J."/>
            <person name="Burquez A."/>
            <person name="Wojciechowski M.F."/>
        </authorList>
    </citation>
    <scope>NUCLEOTIDE SEQUENCE</scope>
    <source>
        <strain evidence="15">SGP5-SGP5p</strain>
        <tissue evidence="15">Aerial part</tissue>
    </source>
</reference>
<name>A0A9Q1KTU0_9CARY</name>
<dbReference type="FunFam" id="3.40.50.11660:FF:000005">
    <property type="entry name" value="Glycoprotein 3-alpha-L-fucosyltransferase A"/>
    <property type="match status" value="1"/>
</dbReference>
<keyword evidence="11" id="KW-0325">Glycoprotein</keyword>
<evidence type="ECO:0000256" key="10">
    <source>
        <dbReference type="ARBA" id="ARBA00023136"/>
    </source>
</evidence>
<keyword evidence="4 13" id="KW-0328">Glycosyltransferase</keyword>
<keyword evidence="12" id="KW-0961">Cell wall biogenesis/degradation</keyword>
<keyword evidence="8 13" id="KW-1133">Transmembrane helix</keyword>
<comment type="similarity">
    <text evidence="3 13">Belongs to the glycosyltransferase 10 family.</text>
</comment>
<dbReference type="OrthoDB" id="427096at2759"/>
<dbReference type="Proteomes" id="UP001153076">
    <property type="component" value="Unassembled WGS sequence"/>
</dbReference>
<keyword evidence="5 13" id="KW-0808">Transferase</keyword>
<evidence type="ECO:0000313" key="15">
    <source>
        <dbReference type="EMBL" id="KAJ8450806.1"/>
    </source>
</evidence>
<keyword evidence="6 13" id="KW-0812">Transmembrane</keyword>
<evidence type="ECO:0000256" key="7">
    <source>
        <dbReference type="ARBA" id="ARBA00022968"/>
    </source>
</evidence>
<evidence type="ECO:0000256" key="5">
    <source>
        <dbReference type="ARBA" id="ARBA00022679"/>
    </source>
</evidence>
<evidence type="ECO:0000256" key="9">
    <source>
        <dbReference type="ARBA" id="ARBA00023034"/>
    </source>
</evidence>
<keyword evidence="9 13" id="KW-0333">Golgi apparatus</keyword>